<organism evidence="1 2">
    <name type="scientific">Neisseria iguanae</name>
    <dbReference type="NCBI Taxonomy" id="90242"/>
    <lineage>
        <taxon>Bacteria</taxon>
        <taxon>Pseudomonadati</taxon>
        <taxon>Pseudomonadota</taxon>
        <taxon>Betaproteobacteria</taxon>
        <taxon>Neisseriales</taxon>
        <taxon>Neisseriaceae</taxon>
        <taxon>Neisseria</taxon>
    </lineage>
</organism>
<dbReference type="AlphaFoldDB" id="A0A2P7TY64"/>
<gene>
    <name evidence="1" type="ORF">C7N83_10930</name>
</gene>
<protein>
    <submittedName>
        <fullName evidence="1">Uncharacterized protein</fullName>
    </submittedName>
</protein>
<evidence type="ECO:0000313" key="2">
    <source>
        <dbReference type="Proteomes" id="UP000241868"/>
    </source>
</evidence>
<dbReference type="Proteomes" id="UP000241868">
    <property type="component" value="Unassembled WGS sequence"/>
</dbReference>
<evidence type="ECO:0000313" key="1">
    <source>
        <dbReference type="EMBL" id="PSJ79657.1"/>
    </source>
</evidence>
<name>A0A2P7TY64_9NEIS</name>
<reference evidence="1 2" key="1">
    <citation type="submission" date="2018-03" db="EMBL/GenBank/DDBJ databases">
        <title>Neisseria weixii sp. nov., isolated from the intestinal contents of Tibetan Plateau pika (Ochotona curzoniae) in Yushu, Qinghai Province, China.</title>
        <authorList>
            <person name="Gui Z."/>
        </authorList>
    </citation>
    <scope>NUCLEOTIDE SEQUENCE [LARGE SCALE GENOMIC DNA]</scope>
    <source>
        <strain evidence="1 2">ATCC 51483</strain>
    </source>
</reference>
<proteinExistence type="predicted"/>
<sequence>MFKAVLLRDASAKKVAFRWHYAQSTQGQTCNREDKQRNKQLSENVMQLNKPWGLCTVNSAANRRGF</sequence>
<dbReference type="EMBL" id="PXYY01000084">
    <property type="protein sequence ID" value="PSJ79657.1"/>
    <property type="molecule type" value="Genomic_DNA"/>
</dbReference>
<accession>A0A2P7TY64</accession>
<keyword evidence="2" id="KW-1185">Reference proteome</keyword>
<comment type="caution">
    <text evidence="1">The sequence shown here is derived from an EMBL/GenBank/DDBJ whole genome shotgun (WGS) entry which is preliminary data.</text>
</comment>